<dbReference type="OrthoDB" id="5522954at2"/>
<keyword evidence="2" id="KW-0349">Heme</keyword>
<evidence type="ECO:0000313" key="4">
    <source>
        <dbReference type="Proteomes" id="UP000309848"/>
    </source>
</evidence>
<keyword evidence="4" id="KW-1185">Reference proteome</keyword>
<keyword evidence="2" id="KW-0560">Oxidoreductase</keyword>
<evidence type="ECO:0000256" key="2">
    <source>
        <dbReference type="RuleBase" id="RU000461"/>
    </source>
</evidence>
<proteinExistence type="inferred from homology"/>
<dbReference type="Pfam" id="PF00067">
    <property type="entry name" value="p450"/>
    <property type="match status" value="1"/>
</dbReference>
<keyword evidence="2" id="KW-0408">Iron</keyword>
<dbReference type="RefSeq" id="WP_135986310.1">
    <property type="nucleotide sequence ID" value="NZ_JAASQM010000005.1"/>
</dbReference>
<evidence type="ECO:0000313" key="3">
    <source>
        <dbReference type="EMBL" id="TGX40755.1"/>
    </source>
</evidence>
<dbReference type="GO" id="GO:0004497">
    <property type="term" value="F:monooxygenase activity"/>
    <property type="evidence" value="ECO:0007669"/>
    <property type="project" value="UniProtKB-KW"/>
</dbReference>
<evidence type="ECO:0000256" key="1">
    <source>
        <dbReference type="ARBA" id="ARBA00010617"/>
    </source>
</evidence>
<dbReference type="InterPro" id="IPR002397">
    <property type="entry name" value="Cyt_P450_B"/>
</dbReference>
<gene>
    <name evidence="3" type="ORF">E5A74_14825</name>
</gene>
<dbReference type="GO" id="GO:0005506">
    <property type="term" value="F:iron ion binding"/>
    <property type="evidence" value="ECO:0007669"/>
    <property type="project" value="InterPro"/>
</dbReference>
<dbReference type="AlphaFoldDB" id="A0A4S1WF49"/>
<reference evidence="3 4" key="1">
    <citation type="submission" date="2019-04" db="EMBL/GenBank/DDBJ databases">
        <title>Sphingomonas psychrotolerans sp. nov., isolated from soil in the Tianshan Mountains, Xinjiang, China.</title>
        <authorList>
            <person name="Luo Y."/>
            <person name="Sheng H."/>
        </authorList>
    </citation>
    <scope>NUCLEOTIDE SEQUENCE [LARGE SCALE GENOMIC DNA]</scope>
    <source>
        <strain evidence="3 4">KIS18-15</strain>
    </source>
</reference>
<dbReference type="InterPro" id="IPR001128">
    <property type="entry name" value="Cyt_P450"/>
</dbReference>
<dbReference type="SUPFAM" id="SSF48264">
    <property type="entry name" value="Cytochrome P450"/>
    <property type="match status" value="1"/>
</dbReference>
<dbReference type="PROSITE" id="PS00086">
    <property type="entry name" value="CYTOCHROME_P450"/>
    <property type="match status" value="1"/>
</dbReference>
<name>A0A4S1WF49_9SPHN</name>
<dbReference type="PANTHER" id="PTHR46696:SF1">
    <property type="entry name" value="CYTOCHROME P450 YJIB-RELATED"/>
    <property type="match status" value="1"/>
</dbReference>
<dbReference type="GO" id="GO:0020037">
    <property type="term" value="F:heme binding"/>
    <property type="evidence" value="ECO:0007669"/>
    <property type="project" value="InterPro"/>
</dbReference>
<dbReference type="Proteomes" id="UP000309848">
    <property type="component" value="Unassembled WGS sequence"/>
</dbReference>
<accession>A0A4S1WF49</accession>
<dbReference type="GO" id="GO:0016705">
    <property type="term" value="F:oxidoreductase activity, acting on paired donors, with incorporation or reduction of molecular oxygen"/>
    <property type="evidence" value="ECO:0007669"/>
    <property type="project" value="InterPro"/>
</dbReference>
<keyword evidence="2" id="KW-0479">Metal-binding</keyword>
<keyword evidence="2" id="KW-0503">Monooxygenase</keyword>
<dbReference type="Gene3D" id="1.10.630.10">
    <property type="entry name" value="Cytochrome P450"/>
    <property type="match status" value="1"/>
</dbReference>
<dbReference type="PANTHER" id="PTHR46696">
    <property type="entry name" value="P450, PUTATIVE (EUROFUNG)-RELATED"/>
    <property type="match status" value="1"/>
</dbReference>
<comment type="caution">
    <text evidence="3">The sequence shown here is derived from an EMBL/GenBank/DDBJ whole genome shotgun (WGS) entry which is preliminary data.</text>
</comment>
<dbReference type="PRINTS" id="PR00359">
    <property type="entry name" value="BP450"/>
</dbReference>
<sequence length="412" mass="46006">MSALTSRDVLRPGPTGFKAWAQRMVFALMPYFFAFLRRWKPVMKMGKTNYLTSRYDDVREVFATDPVFGVVYKPHLDVIMGDQPFFLGMGDTPEYRHDTDAMRKVVRADDLPLLAARTEAQAEKIVAEAGGRIDVVDTLVRRVTFTMLGDYLGVPDPPGGDLRVWGTRLFEFQFVDQGNDPALRKEVDEIAPALRMHIQNEIARRRIDTGNDDVLARCLALQKAGDAAYSDDFIRTSLMGFIVGGPPQPPMVVPQAMEQLLRRPQVLAEAQAAARADDDARLRGYVFEAMRFDPLAPGLPRVALADWTIGRGTSHATVIPAGAQVLAAFASAMMDPRRVADPKRFDPDRPASDYMHFGFGLHECFGRHINHATLHLMLKPLLRQPNLRRAAGKEGKLRKSGPFAERLVVTYG</sequence>
<organism evidence="3 4">
    <name type="scientific">Sphingomonas naasensis</name>
    <dbReference type="NCBI Taxonomy" id="1344951"/>
    <lineage>
        <taxon>Bacteria</taxon>
        <taxon>Pseudomonadati</taxon>
        <taxon>Pseudomonadota</taxon>
        <taxon>Alphaproteobacteria</taxon>
        <taxon>Sphingomonadales</taxon>
        <taxon>Sphingomonadaceae</taxon>
        <taxon>Sphingomonas</taxon>
    </lineage>
</organism>
<protein>
    <submittedName>
        <fullName evidence="3">Cytochrome P450</fullName>
    </submittedName>
</protein>
<dbReference type="InterPro" id="IPR036396">
    <property type="entry name" value="Cyt_P450_sf"/>
</dbReference>
<comment type="similarity">
    <text evidence="1 2">Belongs to the cytochrome P450 family.</text>
</comment>
<dbReference type="InterPro" id="IPR017972">
    <property type="entry name" value="Cyt_P450_CS"/>
</dbReference>
<dbReference type="EMBL" id="SRXU01000006">
    <property type="protein sequence ID" value="TGX40755.1"/>
    <property type="molecule type" value="Genomic_DNA"/>
</dbReference>